<evidence type="ECO:0000256" key="15">
    <source>
        <dbReference type="ARBA" id="ARBA00032502"/>
    </source>
</evidence>
<evidence type="ECO:0000256" key="4">
    <source>
        <dbReference type="ARBA" id="ARBA00022475"/>
    </source>
</evidence>
<name>A0A9F3QV45_PYTBI</name>
<dbReference type="GO" id="GO:0005031">
    <property type="term" value="F:tumor necrosis factor receptor activity"/>
    <property type="evidence" value="ECO:0007669"/>
    <property type="project" value="TreeGrafter"/>
</dbReference>
<organism evidence="21 22">
    <name type="scientific">Python bivittatus</name>
    <name type="common">Burmese python</name>
    <name type="synonym">Python molurus bivittatus</name>
    <dbReference type="NCBI Taxonomy" id="176946"/>
    <lineage>
        <taxon>Eukaryota</taxon>
        <taxon>Metazoa</taxon>
        <taxon>Chordata</taxon>
        <taxon>Craniata</taxon>
        <taxon>Vertebrata</taxon>
        <taxon>Euteleostomi</taxon>
        <taxon>Lepidosauria</taxon>
        <taxon>Squamata</taxon>
        <taxon>Bifurcata</taxon>
        <taxon>Unidentata</taxon>
        <taxon>Episquamata</taxon>
        <taxon>Toxicofera</taxon>
        <taxon>Serpentes</taxon>
        <taxon>Henophidia</taxon>
        <taxon>Pythonidae</taxon>
        <taxon>Python</taxon>
    </lineage>
</organism>
<dbReference type="GO" id="GO:0097049">
    <property type="term" value="P:motor neuron apoptotic process"/>
    <property type="evidence" value="ECO:0007669"/>
    <property type="project" value="TreeGrafter"/>
</dbReference>
<evidence type="ECO:0000256" key="13">
    <source>
        <dbReference type="ARBA" id="ARBA00030181"/>
    </source>
</evidence>
<dbReference type="InterPro" id="IPR001368">
    <property type="entry name" value="TNFR/NGFR_Cys_rich_reg"/>
</dbReference>
<keyword evidence="11" id="KW-0325">Glycoprotein</keyword>
<dbReference type="GO" id="GO:0005516">
    <property type="term" value="F:calmodulin binding"/>
    <property type="evidence" value="ECO:0007669"/>
    <property type="project" value="UniProtKB-KW"/>
</dbReference>
<evidence type="ECO:0000259" key="19">
    <source>
        <dbReference type="PROSITE" id="PS50017"/>
    </source>
</evidence>
<evidence type="ECO:0000313" key="21">
    <source>
        <dbReference type="Proteomes" id="UP000695026"/>
    </source>
</evidence>
<feature type="signal peptide" evidence="18">
    <location>
        <begin position="1"/>
        <end position="19"/>
    </location>
</feature>
<evidence type="ECO:0000313" key="22">
    <source>
        <dbReference type="RefSeq" id="XP_015745993.1"/>
    </source>
</evidence>
<evidence type="ECO:0000256" key="18">
    <source>
        <dbReference type="SAM" id="SignalP"/>
    </source>
</evidence>
<evidence type="ECO:0000256" key="17">
    <source>
        <dbReference type="SAM" id="Phobius"/>
    </source>
</evidence>
<feature type="domain" description="TNFR-Cys" evidence="20">
    <location>
        <begin position="76"/>
        <end position="119"/>
    </location>
</feature>
<keyword evidence="5" id="KW-0053">Apoptosis</keyword>
<dbReference type="PROSITE" id="PS00652">
    <property type="entry name" value="TNFR_NGFR_1"/>
    <property type="match status" value="2"/>
</dbReference>
<dbReference type="PANTHER" id="PTHR46874:SF1">
    <property type="entry name" value="TUMOR NECROSIS FACTOR RECEPTOR SUPERFAMILY MEMBER 6"/>
    <property type="match status" value="1"/>
</dbReference>
<evidence type="ECO:0000256" key="7">
    <source>
        <dbReference type="ARBA" id="ARBA00022737"/>
    </source>
</evidence>
<evidence type="ECO:0000256" key="8">
    <source>
        <dbReference type="ARBA" id="ARBA00022860"/>
    </source>
</evidence>
<keyword evidence="10 16" id="KW-1015">Disulfide bond</keyword>
<feature type="domain" description="TNFR-Cys" evidence="20">
    <location>
        <begin position="120"/>
        <end position="159"/>
    </location>
</feature>
<dbReference type="GO" id="GO:0006924">
    <property type="term" value="P:activation-induced cell death of T cells"/>
    <property type="evidence" value="ECO:0007669"/>
    <property type="project" value="TreeGrafter"/>
</dbReference>
<dbReference type="GO" id="GO:0032872">
    <property type="term" value="P:regulation of stress-activated MAPK cascade"/>
    <property type="evidence" value="ECO:0007669"/>
    <property type="project" value="TreeGrafter"/>
</dbReference>
<dbReference type="PROSITE" id="PS50017">
    <property type="entry name" value="DEATH_DOMAIN"/>
    <property type="match status" value="1"/>
</dbReference>
<dbReference type="SUPFAM" id="SSF57586">
    <property type="entry name" value="TNF receptor-like"/>
    <property type="match status" value="2"/>
</dbReference>
<dbReference type="RefSeq" id="XP_015745993.1">
    <property type="nucleotide sequence ID" value="XM_015890507.2"/>
</dbReference>
<keyword evidence="17" id="KW-1133">Transmembrane helix</keyword>
<feature type="repeat" description="TNFR-Cys" evidence="16">
    <location>
        <begin position="120"/>
        <end position="159"/>
    </location>
</feature>
<dbReference type="GO" id="GO:0045121">
    <property type="term" value="C:membrane raft"/>
    <property type="evidence" value="ECO:0007669"/>
    <property type="project" value="UniProtKB-SubCell"/>
</dbReference>
<dbReference type="KEGG" id="pbi:103050181"/>
<dbReference type="AlphaFoldDB" id="A0A9F3QV45"/>
<feature type="repeat" description="TNFR-Cys" evidence="16">
    <location>
        <begin position="76"/>
        <end position="119"/>
    </location>
</feature>
<dbReference type="SMART" id="SM00208">
    <property type="entry name" value="TNFR"/>
    <property type="match status" value="3"/>
</dbReference>
<dbReference type="GO" id="GO:0006955">
    <property type="term" value="P:immune response"/>
    <property type="evidence" value="ECO:0007669"/>
    <property type="project" value="InterPro"/>
</dbReference>
<dbReference type="GO" id="GO:0097527">
    <property type="term" value="P:necroptotic signaling pathway"/>
    <property type="evidence" value="ECO:0007669"/>
    <property type="project" value="TreeGrafter"/>
</dbReference>
<dbReference type="GO" id="GO:0031265">
    <property type="term" value="C:CD95 death-inducing signaling complex"/>
    <property type="evidence" value="ECO:0007669"/>
    <property type="project" value="TreeGrafter"/>
</dbReference>
<dbReference type="Gene3D" id="1.10.533.10">
    <property type="entry name" value="Death Domain, Fas"/>
    <property type="match status" value="1"/>
</dbReference>
<dbReference type="OrthoDB" id="10031141at2759"/>
<dbReference type="InterPro" id="IPR000488">
    <property type="entry name" value="Death_dom"/>
</dbReference>
<comment type="subcellular location">
    <subcellularLocation>
        <location evidence="1">Cell membrane</location>
        <topology evidence="1">Single-pass type I membrane protein</topology>
    </subcellularLocation>
    <subcellularLocation>
        <location evidence="2">Membrane raft</location>
    </subcellularLocation>
</comment>
<keyword evidence="21" id="KW-1185">Reference proteome</keyword>
<comment type="caution">
    <text evidence="16">Lacks conserved residue(s) required for the propagation of feature annotation.</text>
</comment>
<evidence type="ECO:0000256" key="12">
    <source>
        <dbReference type="ARBA" id="ARBA00023288"/>
    </source>
</evidence>
<keyword evidence="7" id="KW-0677">Repeat</keyword>
<keyword evidence="12" id="KW-0449">Lipoprotein</keyword>
<feature type="chain" id="PRO_5039921220" description="Tumor necrosis factor receptor superfamily member 6" evidence="18">
    <location>
        <begin position="20"/>
        <end position="311"/>
    </location>
</feature>
<dbReference type="PRINTS" id="PR01680">
    <property type="entry name" value="TNFACTORR6"/>
</dbReference>
<dbReference type="Pfam" id="PF00531">
    <property type="entry name" value="Death"/>
    <property type="match status" value="1"/>
</dbReference>
<sequence>MARRLLFFIICPILDLTAARFLHNSSSILTTQRMHIKPKCHSRQYEFNGICCDFCEPGFVAKSLGCTENHKTNCIRCTEGKEYMDEYNYKTACLRCNLCDTEHGMEIEKNCTSNQNVTCRCKPDFFCNSTKPCRHCDKCDKCENGIIVEKCTQKQNTVCGNKENLQRGWIVLSAVITVIVGLILWILWYKRWKMPKNPIHGDPNHYEIKELYPDTDLSLYIADIAYEMTLNEVKMLVRKLGVHRVQIDGIDHENLHDASEQKIKLLECWYQKHGIKDAYKTLITTLRELKFHITADNIKQKIEEELSHSED</sequence>
<dbReference type="OMA" id="RDTKCRC"/>
<evidence type="ECO:0000256" key="5">
    <source>
        <dbReference type="ARBA" id="ARBA00022703"/>
    </source>
</evidence>
<evidence type="ECO:0000256" key="11">
    <source>
        <dbReference type="ARBA" id="ARBA00023180"/>
    </source>
</evidence>
<keyword evidence="17" id="KW-0812">Transmembrane</keyword>
<evidence type="ECO:0000256" key="9">
    <source>
        <dbReference type="ARBA" id="ARBA00023139"/>
    </source>
</evidence>
<reference evidence="22" key="1">
    <citation type="submission" date="2025-08" db="UniProtKB">
        <authorList>
            <consortium name="RefSeq"/>
        </authorList>
    </citation>
    <scope>IDENTIFICATION</scope>
    <source>
        <tissue evidence="22">Liver</tissue>
    </source>
</reference>
<keyword evidence="9" id="KW-0564">Palmitate</keyword>
<dbReference type="Pfam" id="PF00020">
    <property type="entry name" value="TNFR_c6"/>
    <property type="match status" value="1"/>
</dbReference>
<dbReference type="InterPro" id="IPR011029">
    <property type="entry name" value="DEATH-like_dom_sf"/>
</dbReference>
<dbReference type="SMART" id="SM00005">
    <property type="entry name" value="DEATH"/>
    <property type="match status" value="1"/>
</dbReference>
<evidence type="ECO:0000256" key="1">
    <source>
        <dbReference type="ARBA" id="ARBA00004251"/>
    </source>
</evidence>
<dbReference type="SUPFAM" id="SSF47986">
    <property type="entry name" value="DEATH domain"/>
    <property type="match status" value="1"/>
</dbReference>
<dbReference type="Proteomes" id="UP000695026">
    <property type="component" value="Unplaced"/>
</dbReference>
<evidence type="ECO:0000256" key="6">
    <source>
        <dbReference type="ARBA" id="ARBA00022729"/>
    </source>
</evidence>
<dbReference type="GO" id="GO:0009897">
    <property type="term" value="C:external side of plasma membrane"/>
    <property type="evidence" value="ECO:0007669"/>
    <property type="project" value="TreeGrafter"/>
</dbReference>
<evidence type="ECO:0000256" key="14">
    <source>
        <dbReference type="ARBA" id="ARBA00032338"/>
    </source>
</evidence>
<dbReference type="GeneID" id="103050181"/>
<evidence type="ECO:0000259" key="20">
    <source>
        <dbReference type="PROSITE" id="PS50050"/>
    </source>
</evidence>
<dbReference type="InterPro" id="IPR008063">
    <property type="entry name" value="Fas_rcpt"/>
</dbReference>
<proteinExistence type="predicted"/>
<dbReference type="GO" id="GO:0097192">
    <property type="term" value="P:extrinsic apoptotic signaling pathway in absence of ligand"/>
    <property type="evidence" value="ECO:0007669"/>
    <property type="project" value="TreeGrafter"/>
</dbReference>
<keyword evidence="6 18" id="KW-0732">Signal</keyword>
<evidence type="ECO:0000256" key="2">
    <source>
        <dbReference type="ARBA" id="ARBA00004285"/>
    </source>
</evidence>
<dbReference type="PANTHER" id="PTHR46874">
    <property type="entry name" value="TUMOR NECROSIS FACTOR RECEPTOR SUPERFAMILY MEMBER 6"/>
    <property type="match status" value="1"/>
</dbReference>
<protein>
    <recommendedName>
        <fullName evidence="3">Tumor necrosis factor receptor superfamily member 6</fullName>
    </recommendedName>
    <alternativeName>
        <fullName evidence="14">Apo-1 antigen</fullName>
    </alternativeName>
    <alternativeName>
        <fullName evidence="15">Apoptosis-mediating surface antigen FAS</fullName>
    </alternativeName>
    <alternativeName>
        <fullName evidence="13">FASLG receptor</fullName>
    </alternativeName>
</protein>
<evidence type="ECO:0000256" key="10">
    <source>
        <dbReference type="ARBA" id="ARBA00023157"/>
    </source>
</evidence>
<feature type="domain" description="Death" evidence="19">
    <location>
        <begin position="218"/>
        <end position="302"/>
    </location>
</feature>
<gene>
    <name evidence="22" type="primary">LOC103050181</name>
</gene>
<accession>A0A9F3QV45</accession>
<keyword evidence="17" id="KW-0472">Membrane</keyword>
<dbReference type="GO" id="GO:0043066">
    <property type="term" value="P:negative regulation of apoptotic process"/>
    <property type="evidence" value="ECO:0007669"/>
    <property type="project" value="TreeGrafter"/>
</dbReference>
<keyword evidence="4" id="KW-1003">Cell membrane</keyword>
<feature type="transmembrane region" description="Helical" evidence="17">
    <location>
        <begin position="169"/>
        <end position="189"/>
    </location>
</feature>
<evidence type="ECO:0000256" key="16">
    <source>
        <dbReference type="PROSITE-ProRule" id="PRU00206"/>
    </source>
</evidence>
<dbReference type="Gene3D" id="2.10.50.10">
    <property type="entry name" value="Tumor Necrosis Factor Receptor, subunit A, domain 2"/>
    <property type="match status" value="2"/>
</dbReference>
<evidence type="ECO:0000256" key="3">
    <source>
        <dbReference type="ARBA" id="ARBA00015761"/>
    </source>
</evidence>
<feature type="disulfide bond" evidence="16">
    <location>
        <begin position="121"/>
        <end position="136"/>
    </location>
</feature>
<keyword evidence="8" id="KW-0112">Calmodulin-binding</keyword>
<dbReference type="PROSITE" id="PS50050">
    <property type="entry name" value="TNFR_NGFR_2"/>
    <property type="match status" value="2"/>
</dbReference>